<keyword evidence="6" id="KW-0472">Membrane</keyword>
<comment type="subcellular location">
    <subcellularLocation>
        <location evidence="1">Cell inner membrane</location>
        <topology evidence="1">Multi-pass membrane protein</topology>
    </subcellularLocation>
</comment>
<dbReference type="SUPFAM" id="SSF58104">
    <property type="entry name" value="Methyl-accepting chemotaxis protein (MCP) signaling domain"/>
    <property type="match status" value="1"/>
</dbReference>
<evidence type="ECO:0000256" key="4">
    <source>
        <dbReference type="ARBA" id="ARBA00029447"/>
    </source>
</evidence>
<sequence length="705" mass="77917">MAKCSLRNKLLLITISILIFSQGLITLVGVFSMKHASDDASEAVKSYLKREVSNYLEVSAENAATSVSSYLNRSFDIPITMANILEESNTSPTDLSFTRDQIKQMMGSALESNKHISALYTQFEPNGYDQMDEFYIRRGDHTTSVGTLEVYWVREGEKLVHYAIEDPNEKYLDEKDEFGQREAEWYLCSHDTGKNCTIEPYLYEIEPGKEELMTTLTAPVMKNNQFKGLVGIDINLPVIQKRMQKIAESLYDGVGQVHLLSAGHRLIASSKFNEKLTRPLAEADESLAEAVVGLTEMKELELGNDIVVSVPVTINASNTNWQLVITVPEAAAMAGQYALTKELNEGTNTTLSLMILVGVIASVVSMFLIVWLVRTIVTPMNDMRDKIFNLASNEGDLTQQLHIEEHKELIDIATGFNAFTEKLRDMIKKLQQQSTAMQHHADLLEENAQAAALSIEQQRKETDSVATAMEEMSTASNEVTQLANSSAQEADAAHTFLKQTQTNFERNVREIQTVAKDMETVSERIYKVSARSDDINSILETIGGIAEQTNLLALNAAIEAAPAGEQGRGFAVVADEVRKLAARTQESTAEINGLIEALQQDVKTTVDQIDVDRDRVSKASVETTESYEQLVDVANRIMAIANNTTMVATAAEEQSQVSKEINRNIAGIGDAASELSNQSDMVNKISHDLHDVALALNEQLSKLKS</sequence>
<dbReference type="InterPro" id="IPR000727">
    <property type="entry name" value="T_SNARE_dom"/>
</dbReference>
<dbReference type="GO" id="GO:0007165">
    <property type="term" value="P:signal transduction"/>
    <property type="evidence" value="ECO:0007669"/>
    <property type="project" value="UniProtKB-KW"/>
</dbReference>
<evidence type="ECO:0000256" key="6">
    <source>
        <dbReference type="SAM" id="Phobius"/>
    </source>
</evidence>
<reference evidence="10" key="1">
    <citation type="journal article" date="2015" name="Nature">
        <title>Complex archaea that bridge the gap between prokaryotes and eukaryotes.</title>
        <authorList>
            <person name="Spang A."/>
            <person name="Saw J.H."/>
            <person name="Jorgensen S.L."/>
            <person name="Zaremba-Niedzwiedzka K."/>
            <person name="Martijn J."/>
            <person name="Lind A.E."/>
            <person name="van Eijk R."/>
            <person name="Schleper C."/>
            <person name="Guy L."/>
            <person name="Ettema T.J."/>
        </authorList>
    </citation>
    <scope>NUCLEOTIDE SEQUENCE</scope>
</reference>
<feature type="domain" description="HAMP" evidence="9">
    <location>
        <begin position="374"/>
        <end position="428"/>
    </location>
</feature>
<dbReference type="InterPro" id="IPR003660">
    <property type="entry name" value="HAMP_dom"/>
</dbReference>
<dbReference type="InterPro" id="IPR004090">
    <property type="entry name" value="Chemotax_Me-accpt_rcpt"/>
</dbReference>
<feature type="domain" description="T-SNARE coiled-coil homology" evidence="8">
    <location>
        <begin position="670"/>
        <end position="705"/>
    </location>
</feature>
<evidence type="ECO:0000259" key="7">
    <source>
        <dbReference type="PROSITE" id="PS50111"/>
    </source>
</evidence>
<dbReference type="SMART" id="SM00283">
    <property type="entry name" value="MA"/>
    <property type="match status" value="1"/>
</dbReference>
<dbReference type="FunFam" id="1.10.287.950:FF:000001">
    <property type="entry name" value="Methyl-accepting chemotaxis sensory transducer"/>
    <property type="match status" value="1"/>
</dbReference>
<dbReference type="SMART" id="SM00304">
    <property type="entry name" value="HAMP"/>
    <property type="match status" value="1"/>
</dbReference>
<evidence type="ECO:0000256" key="3">
    <source>
        <dbReference type="ARBA" id="ARBA00023224"/>
    </source>
</evidence>
<dbReference type="InterPro" id="IPR004089">
    <property type="entry name" value="MCPsignal_dom"/>
</dbReference>
<keyword evidence="5" id="KW-0175">Coiled coil</keyword>
<dbReference type="Gene3D" id="3.30.450.20">
    <property type="entry name" value="PAS domain"/>
    <property type="match status" value="1"/>
</dbReference>
<keyword evidence="6" id="KW-0812">Transmembrane</keyword>
<dbReference type="Gene3D" id="1.10.287.950">
    <property type="entry name" value="Methyl-accepting chemotaxis protein"/>
    <property type="match status" value="1"/>
</dbReference>
<dbReference type="CDD" id="cd11386">
    <property type="entry name" value="MCP_signal"/>
    <property type="match status" value="1"/>
</dbReference>
<dbReference type="GO" id="GO:0004888">
    <property type="term" value="F:transmembrane signaling receptor activity"/>
    <property type="evidence" value="ECO:0007669"/>
    <property type="project" value="InterPro"/>
</dbReference>
<dbReference type="PROSITE" id="PS50192">
    <property type="entry name" value="T_SNARE"/>
    <property type="match status" value="1"/>
</dbReference>
<dbReference type="PANTHER" id="PTHR32089">
    <property type="entry name" value="METHYL-ACCEPTING CHEMOTAXIS PROTEIN MCPB"/>
    <property type="match status" value="1"/>
</dbReference>
<dbReference type="PANTHER" id="PTHR32089:SF117">
    <property type="entry name" value="METHYL ACCEPTING SENSORY TRANSDUCER WITH CACHE_1 SMALL MOLECULE BINDING DOMAIN"/>
    <property type="match status" value="1"/>
</dbReference>
<keyword evidence="2" id="KW-0997">Cell inner membrane</keyword>
<feature type="transmembrane region" description="Helical" evidence="6">
    <location>
        <begin position="12"/>
        <end position="33"/>
    </location>
</feature>
<evidence type="ECO:0000259" key="9">
    <source>
        <dbReference type="PROSITE" id="PS50885"/>
    </source>
</evidence>
<protein>
    <recommendedName>
        <fullName evidence="11">Methyl-accepting chemotaxis protein</fullName>
    </recommendedName>
</protein>
<dbReference type="AlphaFoldDB" id="A0A0F9S3Y8"/>
<evidence type="ECO:0000256" key="5">
    <source>
        <dbReference type="SAM" id="Coils"/>
    </source>
</evidence>
<dbReference type="PROSITE" id="PS50111">
    <property type="entry name" value="CHEMOTAXIS_TRANSDUC_2"/>
    <property type="match status" value="1"/>
</dbReference>
<evidence type="ECO:0000256" key="1">
    <source>
        <dbReference type="ARBA" id="ARBA00004429"/>
    </source>
</evidence>
<dbReference type="EMBL" id="LAZR01002912">
    <property type="protein sequence ID" value="KKN24068.1"/>
    <property type="molecule type" value="Genomic_DNA"/>
</dbReference>
<comment type="similarity">
    <text evidence="4">Belongs to the methyl-accepting chemotaxis (MCP) protein family.</text>
</comment>
<keyword evidence="6" id="KW-1133">Transmembrane helix</keyword>
<dbReference type="Pfam" id="PF00672">
    <property type="entry name" value="HAMP"/>
    <property type="match status" value="1"/>
</dbReference>
<feature type="transmembrane region" description="Helical" evidence="6">
    <location>
        <begin position="351"/>
        <end position="373"/>
    </location>
</feature>
<evidence type="ECO:0000256" key="2">
    <source>
        <dbReference type="ARBA" id="ARBA00022519"/>
    </source>
</evidence>
<comment type="caution">
    <text evidence="10">The sequence shown here is derived from an EMBL/GenBank/DDBJ whole genome shotgun (WGS) entry which is preliminary data.</text>
</comment>
<name>A0A0F9S3Y8_9ZZZZ</name>
<gene>
    <name evidence="10" type="ORF">LCGC14_0898670</name>
</gene>
<organism evidence="10">
    <name type="scientific">marine sediment metagenome</name>
    <dbReference type="NCBI Taxonomy" id="412755"/>
    <lineage>
        <taxon>unclassified sequences</taxon>
        <taxon>metagenomes</taxon>
        <taxon>ecological metagenomes</taxon>
    </lineage>
</organism>
<dbReference type="PRINTS" id="PR00260">
    <property type="entry name" value="CHEMTRNSDUCR"/>
</dbReference>
<dbReference type="CDD" id="cd12913">
    <property type="entry name" value="PDC1_MCP_like"/>
    <property type="match status" value="1"/>
</dbReference>
<evidence type="ECO:0008006" key="11">
    <source>
        <dbReference type="Google" id="ProtNLM"/>
    </source>
</evidence>
<dbReference type="GO" id="GO:0005886">
    <property type="term" value="C:plasma membrane"/>
    <property type="evidence" value="ECO:0007669"/>
    <property type="project" value="UniProtKB-SubCell"/>
</dbReference>
<keyword evidence="3" id="KW-0807">Transducer</keyword>
<dbReference type="Pfam" id="PF00015">
    <property type="entry name" value="MCPsignal"/>
    <property type="match status" value="1"/>
</dbReference>
<accession>A0A0F9S3Y8</accession>
<feature type="coiled-coil region" evidence="5">
    <location>
        <begin position="427"/>
        <end position="461"/>
    </location>
</feature>
<evidence type="ECO:0000313" key="10">
    <source>
        <dbReference type="EMBL" id="KKN24068.1"/>
    </source>
</evidence>
<dbReference type="PROSITE" id="PS50885">
    <property type="entry name" value="HAMP"/>
    <property type="match status" value="1"/>
</dbReference>
<proteinExistence type="inferred from homology"/>
<dbReference type="Pfam" id="PF22673">
    <property type="entry name" value="MCP-like_PDC_1"/>
    <property type="match status" value="1"/>
</dbReference>
<evidence type="ECO:0000259" key="8">
    <source>
        <dbReference type="PROSITE" id="PS50192"/>
    </source>
</evidence>
<keyword evidence="2" id="KW-1003">Cell membrane</keyword>
<feature type="domain" description="Methyl-accepting transducer" evidence="7">
    <location>
        <begin position="433"/>
        <end position="669"/>
    </location>
</feature>
<dbReference type="GO" id="GO:0006935">
    <property type="term" value="P:chemotaxis"/>
    <property type="evidence" value="ECO:0007669"/>
    <property type="project" value="InterPro"/>
</dbReference>